<feature type="transmembrane region" description="Helical" evidence="2">
    <location>
        <begin position="42"/>
        <end position="60"/>
    </location>
</feature>
<reference evidence="4 5" key="1">
    <citation type="journal article" date="2016" name="BMC Genomics">
        <title>Combined genomic and structural analyses of a cultured magnetotactic bacterium reveals its niche adaptation to a dynamic environment.</title>
        <authorList>
            <person name="Araujo A.C."/>
            <person name="Morillo V."/>
            <person name="Cypriano J."/>
            <person name="Teixeira L.C."/>
            <person name="Leao P."/>
            <person name="Lyra S."/>
            <person name="Almeida L.G."/>
            <person name="Bazylinski D.A."/>
            <person name="Vasconcellos A.T."/>
            <person name="Abreu F."/>
            <person name="Lins U."/>
        </authorList>
    </citation>
    <scope>NUCLEOTIDE SEQUENCE [LARGE SCALE GENOMIC DNA]</scope>
    <source>
        <strain evidence="4 5">IT-1</strain>
    </source>
</reference>
<feature type="transmembrane region" description="Helical" evidence="2">
    <location>
        <begin position="448"/>
        <end position="472"/>
    </location>
</feature>
<evidence type="ECO:0000256" key="2">
    <source>
        <dbReference type="SAM" id="Phobius"/>
    </source>
</evidence>
<dbReference type="NCBIfam" id="TIGR02123">
    <property type="entry name" value="TRAP_fused"/>
    <property type="match status" value="1"/>
</dbReference>
<comment type="subcellular location">
    <subcellularLocation>
        <location evidence="1">Cell inner membrane</location>
        <topology evidence="1">Multi-pass membrane protein</topology>
    </subcellularLocation>
</comment>
<keyword evidence="1" id="KW-0997">Cell inner membrane</keyword>
<dbReference type="InterPro" id="IPR010656">
    <property type="entry name" value="DctM"/>
</dbReference>
<dbReference type="GO" id="GO:0022857">
    <property type="term" value="F:transmembrane transporter activity"/>
    <property type="evidence" value="ECO:0007669"/>
    <property type="project" value="UniProtKB-UniRule"/>
</dbReference>
<dbReference type="EMBL" id="LVJN01000020">
    <property type="protein sequence ID" value="OSM02169.1"/>
    <property type="molecule type" value="Genomic_DNA"/>
</dbReference>
<feature type="transmembrane region" description="Helical" evidence="2">
    <location>
        <begin position="72"/>
        <end position="91"/>
    </location>
</feature>
<dbReference type="InterPro" id="IPR021814">
    <property type="entry name" value="DUF3394"/>
</dbReference>
<comment type="caution">
    <text evidence="4">The sequence shown here is derived from an EMBL/GenBank/DDBJ whole genome shotgun (WGS) entry which is preliminary data.</text>
</comment>
<keyword evidence="1" id="KW-0813">Transport</keyword>
<keyword evidence="2" id="KW-0472">Membrane</keyword>
<accession>A0A1Y2K2I7</accession>
<dbReference type="GO" id="GO:0005886">
    <property type="term" value="C:plasma membrane"/>
    <property type="evidence" value="ECO:0007669"/>
    <property type="project" value="UniProtKB-SubCell"/>
</dbReference>
<feature type="transmembrane region" description="Helical" evidence="2">
    <location>
        <begin position="336"/>
        <end position="360"/>
    </location>
</feature>
<keyword evidence="1" id="KW-1003">Cell membrane</keyword>
<keyword evidence="2" id="KW-1133">Transmembrane helix</keyword>
<organism evidence="4 5">
    <name type="scientific">Magnetofaba australis IT-1</name>
    <dbReference type="NCBI Taxonomy" id="1434232"/>
    <lineage>
        <taxon>Bacteria</taxon>
        <taxon>Pseudomonadati</taxon>
        <taxon>Pseudomonadota</taxon>
        <taxon>Magnetococcia</taxon>
        <taxon>Magnetococcales</taxon>
        <taxon>Magnetococcaceae</taxon>
        <taxon>Magnetofaba</taxon>
    </lineage>
</organism>
<feature type="transmembrane region" description="Helical" evidence="2">
    <location>
        <begin position="175"/>
        <end position="194"/>
    </location>
</feature>
<feature type="transmembrane region" description="Helical" evidence="2">
    <location>
        <begin position="590"/>
        <end position="612"/>
    </location>
</feature>
<evidence type="ECO:0000313" key="4">
    <source>
        <dbReference type="EMBL" id="OSM02169.1"/>
    </source>
</evidence>
<evidence type="ECO:0000313" key="5">
    <source>
        <dbReference type="Proteomes" id="UP000194003"/>
    </source>
</evidence>
<dbReference type="STRING" id="1434232.MAIT1_02269"/>
<keyword evidence="2" id="KW-0812">Transmembrane</keyword>
<sequence>MAEDIEGGARHPAGLGGYIIIALALSWSLFQLWVATTPINDTLVRSIHLSFALALGFLAYPAYKTAPRHHFPWYDILLCLLGAGGAFYIFANYDAIAERPGLPLTQDIVLGVITLVLLLEAARRTLGPALTIIGSLFLAYCYFGPYMPDLLAHRGASITKIVNHMYLTTEGIFGVPLRVSASFVFLFVLFGALLERAGAGHYFIQLAYAALGRFRGGPAKAAVAASGLTGMVSGSSIANTVTTGTFTIPLMKKVGFPAEKAGAVEVAASTNGQLMPPIMGAAAFIIAEFLGISYLEVVTAAFIPAVASYMALFYVVHLEACKLGLEGIPKSELPPIWRTFISGVHYLIPVAMLIYTLVVLRQSPSLAAFNAILLVMAIIVIQRPVMALAHKESVTGALRDSFADLYHGLVNGARYMVPIGVATAAAGLVVGTITLTGLGQRILEVIEVISMGQIILVLIFTAITSLILGMGLPTTANYIVMASLTAPIIVELGTANGLVVPAIAAHLFVFYFGILADDTPPVGLAAYAASAIARSNPIKTGLQGFTYDMRTAILPFMFIFNTDIILISGIREGAFFPSAADWLWITNPFAIAGLFLLACTAMFAFASAVMGWHFGRAPWWERILLLLVVVGLFRPQLLSEQFGMEKSYWFTAPAFALYIILALYKRGWRKPTGTQSVTT</sequence>
<dbReference type="AlphaFoldDB" id="A0A1Y2K2I7"/>
<feature type="transmembrane region" description="Helical" evidence="2">
    <location>
        <begin position="294"/>
        <end position="316"/>
    </location>
</feature>
<dbReference type="PANTHER" id="PTHR43849:SF2">
    <property type="entry name" value="BLL3936 PROTEIN"/>
    <property type="match status" value="1"/>
</dbReference>
<feature type="transmembrane region" description="Helical" evidence="2">
    <location>
        <begin position="647"/>
        <end position="664"/>
    </location>
</feature>
<proteinExistence type="predicted"/>
<dbReference type="Proteomes" id="UP000194003">
    <property type="component" value="Unassembled WGS sequence"/>
</dbReference>
<feature type="transmembrane region" description="Helical" evidence="2">
    <location>
        <begin position="12"/>
        <end position="30"/>
    </location>
</feature>
<evidence type="ECO:0000256" key="1">
    <source>
        <dbReference type="RuleBase" id="RU369079"/>
    </source>
</evidence>
<dbReference type="InterPro" id="IPR011853">
    <property type="entry name" value="TRAP_DctM-Dct_fused"/>
</dbReference>
<feature type="transmembrane region" description="Helical" evidence="2">
    <location>
        <begin position="103"/>
        <end position="122"/>
    </location>
</feature>
<feature type="transmembrane region" description="Helical" evidence="2">
    <location>
        <begin position="129"/>
        <end position="147"/>
    </location>
</feature>
<keyword evidence="5" id="KW-1185">Reference proteome</keyword>
<name>A0A1Y2K2I7_9PROT</name>
<evidence type="ECO:0000259" key="3">
    <source>
        <dbReference type="Pfam" id="PF06808"/>
    </source>
</evidence>
<comment type="function">
    <text evidence="1">Part of the tripartite ATP-independent periplasmic (TRAP) transport system.</text>
</comment>
<feature type="domain" description="TRAP C4-dicarboxylate transport system permease DctM subunit" evidence="3">
    <location>
        <begin position="114"/>
        <end position="568"/>
    </location>
</feature>
<feature type="transmembrane region" description="Helical" evidence="2">
    <location>
        <begin position="619"/>
        <end position="635"/>
    </location>
</feature>
<protein>
    <submittedName>
        <fullName evidence="4">Putative TRAP transporter, 4TM/12TM fusion protein</fullName>
    </submittedName>
</protein>
<dbReference type="PANTHER" id="PTHR43849">
    <property type="entry name" value="BLL3936 PROTEIN"/>
    <property type="match status" value="1"/>
</dbReference>
<feature type="transmembrane region" description="Helical" evidence="2">
    <location>
        <begin position="492"/>
        <end position="514"/>
    </location>
</feature>
<feature type="transmembrane region" description="Helical" evidence="2">
    <location>
        <begin position="367"/>
        <end position="385"/>
    </location>
</feature>
<feature type="transmembrane region" description="Helical" evidence="2">
    <location>
        <begin position="552"/>
        <end position="570"/>
    </location>
</feature>
<gene>
    <name evidence="4" type="ORF">MAIT1_02269</name>
</gene>
<dbReference type="Pfam" id="PF11874">
    <property type="entry name" value="DUF3394"/>
    <property type="match status" value="1"/>
</dbReference>
<feature type="transmembrane region" description="Helical" evidence="2">
    <location>
        <begin position="415"/>
        <end position="436"/>
    </location>
</feature>
<dbReference type="Pfam" id="PF06808">
    <property type="entry name" value="DctM"/>
    <property type="match status" value="1"/>
</dbReference>